<keyword evidence="2" id="KW-1185">Reference proteome</keyword>
<comment type="caution">
    <text evidence="1">The sequence shown here is derived from an EMBL/GenBank/DDBJ whole genome shotgun (WGS) entry which is preliminary data.</text>
</comment>
<accession>B1FWM4</accession>
<dbReference type="AlphaFoldDB" id="B1FWM4"/>
<reference evidence="1 2" key="1">
    <citation type="submission" date="2008-03" db="EMBL/GenBank/DDBJ databases">
        <title>Sequencing of the draft genome and assembly of Burkholderia graminis C4D1M.</title>
        <authorList>
            <consortium name="US DOE Joint Genome Institute (JGI-PGF)"/>
            <person name="Copeland A."/>
            <person name="Lucas S."/>
            <person name="Lapidus A."/>
            <person name="Glavina del Rio T."/>
            <person name="Dalin E."/>
            <person name="Tice H."/>
            <person name="Bruce D."/>
            <person name="Goodwin L."/>
            <person name="Pitluck S."/>
            <person name="Larimer F."/>
            <person name="Land M.L."/>
            <person name="Hauser L."/>
            <person name="Tiedje J."/>
            <person name="Richardson P."/>
        </authorList>
    </citation>
    <scope>NUCLEOTIDE SEQUENCE [LARGE SCALE GENOMIC DNA]</scope>
    <source>
        <strain evidence="2">ATCC 700544 / DSM 17151 / LMG 18924 / NCIMB 13744 / C4D1M</strain>
    </source>
</reference>
<gene>
    <name evidence="1" type="ORF">BgramDRAFT_1640</name>
</gene>
<sequence length="1130" mass="126048">MFGSAVARIKDALTDDPPSQSLSEYQAFRARLIARDAVQRRIEEAWAEASAVADPWTRRLLPKKGLAYGRHVIRALRIEALAVLEIRAVRETDETVPECVYARRALRLSANVSLQFTRATKIFLGILGMFMPLVWWRHVATGLRVIGTLEGRQLVFRNYARTMMVNRPSLQPGLDYLLRHFTSPRSEKALSAVAHLDLRTVRNARLLGLDTAEALKEFWDAWHGFSAEKLAVFAELRVIRTAEEVAWFSPWRHERRDSSTTPAVDAQARRSIARLLALGVPRERTVKLIEFWHRCAPEDLNRSLEVLATRGYDDVAQIFEALGQTLWRARAARNWDFVVDVVGAGDIHRIALFDRLLEADTLPDTDAIRALQVRGATLDELAHVQTFLLMVCDRRKEPTRVIALLLAQPHTLSIKQLAECRSYTSHRSEDELEQFLDVLARHGFGTAEGVLAFQNIYQSWVKTSNVSRLLALYRGLRDISNDPHDAAAWVADVGEKHLDSLELLVKAMEITDRAAFQGIRPFARVAKAVLAWVIDDRGLRTIEALRTWRRTAVGVEQVDDYEGNPVFQVLLDDADARGDFGHVNRNMSAFWSALWREREAIIGRPRAGNEETEMGAYWSRARETEANLSRRALPQLQHQLQATGGLLASGLIRAAWQDAPTYGRELAAFNDEVEALLKGRGPVAAELTGLQADAISAVYGIDLSGSDACWAGVAGLQQHLAGMALGPYTMCFEHRRIEMTGQIDRRGIDALLEAFGYGRRFREVIGVDAGSAWERLSPKQMREGERSVSPQTLHRHLGVLLGALPETISDALENEVEMLGLETHEPARHQLAANRIKDFFEVELGDLLPQAATTLAAKLDEVTTDALIRRLVGTPVEAPELVERVNEALTQTARRVRQVYGRWIHQQLDAFTGAASGAGAREYRAIVSKHGAAYFAKAATKICSADNERMWREPRQAHLLVFDEPGRRLVAMAILYFEYIAAIDAKTPTLVMRAINTVADADNGHDAESIVSAFLSVGKQIAEDNNLAAFAVPDNTDQHLLSNRNDIVAGIEACYVGVHTRYSESFHPESKASMPPYAVNLRSGELFYGYEHGRAPVHTLHVLWVPACESPTPMTDDATNVARALLAESN</sequence>
<proteinExistence type="predicted"/>
<organism evidence="1 2">
    <name type="scientific">Paraburkholderia graminis (strain ATCC 700544 / DSM 17151 / LMG 18924 / NCIMB 13744 / C4D1M)</name>
    <dbReference type="NCBI Taxonomy" id="396598"/>
    <lineage>
        <taxon>Bacteria</taxon>
        <taxon>Pseudomonadati</taxon>
        <taxon>Pseudomonadota</taxon>
        <taxon>Betaproteobacteria</taxon>
        <taxon>Burkholderiales</taxon>
        <taxon>Burkholderiaceae</taxon>
        <taxon>Paraburkholderia</taxon>
    </lineage>
</organism>
<evidence type="ECO:0000313" key="1">
    <source>
        <dbReference type="EMBL" id="EDT12034.1"/>
    </source>
</evidence>
<dbReference type="Proteomes" id="UP000005045">
    <property type="component" value="Unassembled WGS sequence"/>
</dbReference>
<protein>
    <submittedName>
        <fullName evidence="1">Uncharacterized protein</fullName>
    </submittedName>
</protein>
<name>B1FWM4_PARG4</name>
<evidence type="ECO:0000313" key="2">
    <source>
        <dbReference type="Proteomes" id="UP000005045"/>
    </source>
</evidence>
<dbReference type="EMBL" id="ABLD01000003">
    <property type="protein sequence ID" value="EDT12034.1"/>
    <property type="molecule type" value="Genomic_DNA"/>
</dbReference>